<evidence type="ECO:0000256" key="7">
    <source>
        <dbReference type="ARBA" id="ARBA00022723"/>
    </source>
</evidence>
<dbReference type="EC" id="3.2.2.31" evidence="4"/>
<dbReference type="Gene3D" id="1.10.340.30">
    <property type="entry name" value="Hypothetical protein, domain 2"/>
    <property type="match status" value="1"/>
</dbReference>
<dbReference type="Pfam" id="PF00730">
    <property type="entry name" value="HhH-GPD"/>
    <property type="match status" value="1"/>
</dbReference>
<comment type="cofactor">
    <cofactor evidence="2">
        <name>[4Fe-4S] cluster</name>
        <dbReference type="ChEBI" id="CHEBI:49883"/>
    </cofactor>
</comment>
<keyword evidence="7" id="KW-0479">Metal-binding</keyword>
<comment type="similarity">
    <text evidence="3">Belongs to the Nth/MutY family.</text>
</comment>
<proteinExistence type="inferred from homology"/>
<dbReference type="SMART" id="SM00525">
    <property type="entry name" value="FES"/>
    <property type="match status" value="1"/>
</dbReference>
<dbReference type="Pfam" id="PF00633">
    <property type="entry name" value="HHH"/>
    <property type="match status" value="1"/>
</dbReference>
<dbReference type="SMART" id="SM00478">
    <property type="entry name" value="ENDO3c"/>
    <property type="match status" value="1"/>
</dbReference>
<feature type="domain" description="HhH-GPD" evidence="14">
    <location>
        <begin position="45"/>
        <end position="197"/>
    </location>
</feature>
<dbReference type="Gene3D" id="1.10.1670.10">
    <property type="entry name" value="Helix-hairpin-Helix base-excision DNA repair enzymes (C-terminal)"/>
    <property type="match status" value="1"/>
</dbReference>
<keyword evidence="11" id="KW-0411">Iron-sulfur</keyword>
<dbReference type="InterPro" id="IPR011257">
    <property type="entry name" value="DNA_glycosylase"/>
</dbReference>
<comment type="catalytic activity">
    <reaction evidence="1">
        <text>Hydrolyzes free adenine bases from 7,8-dihydro-8-oxoguanine:adenine mismatched double-stranded DNA, leaving an apurinic site.</text>
        <dbReference type="EC" id="3.2.2.31"/>
    </reaction>
</comment>
<reference evidence="15 16" key="1">
    <citation type="submission" date="2023-07" db="EMBL/GenBank/DDBJ databases">
        <title>Sorghum-associated microbial communities from plants grown in Nebraska, USA.</title>
        <authorList>
            <person name="Schachtman D."/>
        </authorList>
    </citation>
    <scope>NUCLEOTIDE SEQUENCE [LARGE SCALE GENOMIC DNA]</scope>
    <source>
        <strain evidence="15 16">CC523</strain>
    </source>
</reference>
<evidence type="ECO:0000256" key="3">
    <source>
        <dbReference type="ARBA" id="ARBA00008343"/>
    </source>
</evidence>
<evidence type="ECO:0000259" key="14">
    <source>
        <dbReference type="SMART" id="SM00478"/>
    </source>
</evidence>
<keyword evidence="12" id="KW-0234">DNA repair</keyword>
<dbReference type="Proteomes" id="UP001244563">
    <property type="component" value="Unassembled WGS sequence"/>
</dbReference>
<dbReference type="PROSITE" id="PS00764">
    <property type="entry name" value="ENDONUCLEASE_III_1"/>
    <property type="match status" value="1"/>
</dbReference>
<evidence type="ECO:0000256" key="10">
    <source>
        <dbReference type="ARBA" id="ARBA00023004"/>
    </source>
</evidence>
<dbReference type="RefSeq" id="WP_018780119.1">
    <property type="nucleotide sequence ID" value="NZ_JAUSSW010000022.1"/>
</dbReference>
<keyword evidence="8" id="KW-0227">DNA damage</keyword>
<dbReference type="PANTHER" id="PTHR42944:SF1">
    <property type="entry name" value="ADENINE DNA GLYCOSYLASE"/>
    <property type="match status" value="1"/>
</dbReference>
<dbReference type="InterPro" id="IPR004035">
    <property type="entry name" value="Endouclease-III_FeS-bd_BS"/>
</dbReference>
<dbReference type="InterPro" id="IPR023170">
    <property type="entry name" value="HhH_base_excis_C"/>
</dbReference>
<dbReference type="Pfam" id="PF10576">
    <property type="entry name" value="EndIII_4Fe-2S"/>
    <property type="match status" value="1"/>
</dbReference>
<dbReference type="SUPFAM" id="SSF48150">
    <property type="entry name" value="DNA-glycosylase"/>
    <property type="match status" value="1"/>
</dbReference>
<evidence type="ECO:0000256" key="11">
    <source>
        <dbReference type="ARBA" id="ARBA00023014"/>
    </source>
</evidence>
<dbReference type="PANTHER" id="PTHR42944">
    <property type="entry name" value="ADENINE DNA GLYCOSYLASE"/>
    <property type="match status" value="1"/>
</dbReference>
<organism evidence="15 16">
    <name type="scientific">Paenarthrobacter nicotinovorans</name>
    <name type="common">Arthrobacter nicotinovorans</name>
    <dbReference type="NCBI Taxonomy" id="29320"/>
    <lineage>
        <taxon>Bacteria</taxon>
        <taxon>Bacillati</taxon>
        <taxon>Actinomycetota</taxon>
        <taxon>Actinomycetes</taxon>
        <taxon>Micrococcales</taxon>
        <taxon>Micrococcaceae</taxon>
        <taxon>Paenarthrobacter</taxon>
    </lineage>
</organism>
<keyword evidence="6" id="KW-0004">4Fe-4S</keyword>
<dbReference type="EMBL" id="JAUSSW010000022">
    <property type="protein sequence ID" value="MDQ0104726.1"/>
    <property type="molecule type" value="Genomic_DNA"/>
</dbReference>
<name>A0ABT9TUJ0_PAENI</name>
<keyword evidence="16" id="KW-1185">Reference proteome</keyword>
<dbReference type="InterPro" id="IPR003651">
    <property type="entry name" value="Endonuclease3_FeS-loop_motif"/>
</dbReference>
<dbReference type="PROSITE" id="PS01155">
    <property type="entry name" value="ENDONUCLEASE_III_2"/>
    <property type="match status" value="1"/>
</dbReference>
<keyword evidence="9 15" id="KW-0378">Hydrolase</keyword>
<evidence type="ECO:0000313" key="15">
    <source>
        <dbReference type="EMBL" id="MDQ0104726.1"/>
    </source>
</evidence>
<protein>
    <recommendedName>
        <fullName evidence="5">Adenine DNA glycosylase</fullName>
        <ecNumber evidence="4">3.2.2.31</ecNumber>
    </recommendedName>
</protein>
<keyword evidence="13 15" id="KW-0326">Glycosidase</keyword>
<evidence type="ECO:0000256" key="2">
    <source>
        <dbReference type="ARBA" id="ARBA00001966"/>
    </source>
</evidence>
<evidence type="ECO:0000256" key="4">
    <source>
        <dbReference type="ARBA" id="ARBA00012045"/>
    </source>
</evidence>
<comment type="caution">
    <text evidence="15">The sequence shown here is derived from an EMBL/GenBank/DDBJ whole genome shotgun (WGS) entry which is preliminary data.</text>
</comment>
<dbReference type="InterPro" id="IPR004036">
    <property type="entry name" value="Endonuclease-III-like_CS2"/>
</dbReference>
<gene>
    <name evidence="15" type="ORF">J2T10_004402</name>
</gene>
<evidence type="ECO:0000313" key="16">
    <source>
        <dbReference type="Proteomes" id="UP001244563"/>
    </source>
</evidence>
<evidence type="ECO:0000256" key="9">
    <source>
        <dbReference type="ARBA" id="ARBA00022801"/>
    </source>
</evidence>
<sequence length="316" mass="34435">MTLPDSVQLAGLHDALDQWFSRTARDLPWREPDCSPWGILVSEVMLQQTPVVRVLPVWLDWMERWPTPARLAAEPSGEAVRHWGRLGYPRRALRLHAAAVAIREQHDGKVPDTYPELLGLPGVGSYTAAAVAAFAFGRRETVVDTNIRRVHARLISGNALPAPALTAAEMRLADSLLPDDQAMSVRWNASVMELGAMVCTARNPKCADCPVRSSCAWLAAGEPPPSYTPKGQSWHGTDRQVRGAVMAVLREASHPVPRDMFERAPADLGFEASGIGIPLAALHRLNSAPEQLERALDGLLADGLAEMHDDGLRLPA</sequence>
<evidence type="ECO:0000256" key="12">
    <source>
        <dbReference type="ARBA" id="ARBA00023204"/>
    </source>
</evidence>
<dbReference type="InterPro" id="IPR044298">
    <property type="entry name" value="MIG/MutY"/>
</dbReference>
<dbReference type="InterPro" id="IPR000445">
    <property type="entry name" value="HhH_motif"/>
</dbReference>
<evidence type="ECO:0000256" key="5">
    <source>
        <dbReference type="ARBA" id="ARBA00022023"/>
    </source>
</evidence>
<dbReference type="GO" id="GO:0016798">
    <property type="term" value="F:hydrolase activity, acting on glycosyl bonds"/>
    <property type="evidence" value="ECO:0007669"/>
    <property type="project" value="UniProtKB-KW"/>
</dbReference>
<dbReference type="CDD" id="cd00056">
    <property type="entry name" value="ENDO3c"/>
    <property type="match status" value="1"/>
</dbReference>
<evidence type="ECO:0000256" key="8">
    <source>
        <dbReference type="ARBA" id="ARBA00022763"/>
    </source>
</evidence>
<evidence type="ECO:0000256" key="6">
    <source>
        <dbReference type="ARBA" id="ARBA00022485"/>
    </source>
</evidence>
<evidence type="ECO:0000256" key="1">
    <source>
        <dbReference type="ARBA" id="ARBA00000843"/>
    </source>
</evidence>
<evidence type="ECO:0000256" key="13">
    <source>
        <dbReference type="ARBA" id="ARBA00023295"/>
    </source>
</evidence>
<accession>A0ABT9TUJ0</accession>
<keyword evidence="10" id="KW-0408">Iron</keyword>
<dbReference type="InterPro" id="IPR003265">
    <property type="entry name" value="HhH-GPD_domain"/>
</dbReference>